<dbReference type="OrthoDB" id="598142at2"/>
<feature type="region of interest" description="Disordered" evidence="1">
    <location>
        <begin position="86"/>
        <end position="115"/>
    </location>
</feature>
<dbReference type="Proteomes" id="UP000027821">
    <property type="component" value="Unassembled WGS sequence"/>
</dbReference>
<evidence type="ECO:0000256" key="1">
    <source>
        <dbReference type="SAM" id="MobiDB-lite"/>
    </source>
</evidence>
<dbReference type="RefSeq" id="WP_035074358.1">
    <property type="nucleotide sequence ID" value="NZ_JMIH01000021.1"/>
</dbReference>
<evidence type="ECO:0000313" key="2">
    <source>
        <dbReference type="EMBL" id="KEO73531.1"/>
    </source>
</evidence>
<dbReference type="eggNOG" id="ENOG5032SXV">
    <property type="taxonomic scope" value="Bacteria"/>
</dbReference>
<organism evidence="2 3">
    <name type="scientific">Anditalea andensis</name>
    <dbReference type="NCBI Taxonomy" id="1048983"/>
    <lineage>
        <taxon>Bacteria</taxon>
        <taxon>Pseudomonadati</taxon>
        <taxon>Bacteroidota</taxon>
        <taxon>Cytophagia</taxon>
        <taxon>Cytophagales</taxon>
        <taxon>Cytophagaceae</taxon>
        <taxon>Anditalea</taxon>
    </lineage>
</organism>
<feature type="compositionally biased region" description="Polar residues" evidence="1">
    <location>
        <begin position="93"/>
        <end position="106"/>
    </location>
</feature>
<gene>
    <name evidence="2" type="ORF">EL17_11550</name>
</gene>
<dbReference type="Pfam" id="PF11325">
    <property type="entry name" value="DUF3127"/>
    <property type="match status" value="1"/>
</dbReference>
<dbReference type="InterPro" id="IPR021474">
    <property type="entry name" value="DUF3127"/>
</dbReference>
<sequence length="115" mass="12851">MEISGKIIQVLQEQGGTGRNGAWRKQDYVLETTGQYPKKVCMTVWGDKIDQFALKEGQDITAGIEVESREYNGKWYTDVKAWKVDKQGGGQGPSYSNPPEVTTFNEESGDDVLPF</sequence>
<evidence type="ECO:0008006" key="4">
    <source>
        <dbReference type="Google" id="ProtNLM"/>
    </source>
</evidence>
<accession>A0A074KU80</accession>
<dbReference type="EMBL" id="JMIH01000021">
    <property type="protein sequence ID" value="KEO73531.1"/>
    <property type="molecule type" value="Genomic_DNA"/>
</dbReference>
<comment type="caution">
    <text evidence="2">The sequence shown here is derived from an EMBL/GenBank/DDBJ whole genome shotgun (WGS) entry which is preliminary data.</text>
</comment>
<reference evidence="2 3" key="1">
    <citation type="submission" date="2014-04" db="EMBL/GenBank/DDBJ databases">
        <title>Characterization and application of a salt tolerant electro-active bacterium.</title>
        <authorList>
            <person name="Yang L."/>
            <person name="Wei S."/>
            <person name="Tay Q.X.M."/>
        </authorList>
    </citation>
    <scope>NUCLEOTIDE SEQUENCE [LARGE SCALE GENOMIC DNA]</scope>
    <source>
        <strain evidence="2 3">LY1</strain>
    </source>
</reference>
<evidence type="ECO:0000313" key="3">
    <source>
        <dbReference type="Proteomes" id="UP000027821"/>
    </source>
</evidence>
<dbReference type="STRING" id="1048983.EL17_11550"/>
<keyword evidence="3" id="KW-1185">Reference proteome</keyword>
<dbReference type="AlphaFoldDB" id="A0A074KU80"/>
<name>A0A074KU80_9BACT</name>
<protein>
    <recommendedName>
        <fullName evidence="4">DUF3127 domain-containing protein</fullName>
    </recommendedName>
</protein>
<proteinExistence type="predicted"/>